<evidence type="ECO:0000259" key="2">
    <source>
        <dbReference type="Pfam" id="PF25268"/>
    </source>
</evidence>
<evidence type="ECO:0000313" key="3">
    <source>
        <dbReference type="EMBL" id="KQJ92510.1"/>
    </source>
</evidence>
<feature type="domain" description="DUF7866" evidence="2">
    <location>
        <begin position="78"/>
        <end position="130"/>
    </location>
</feature>
<dbReference type="InterPro" id="IPR057188">
    <property type="entry name" value="DUF7866"/>
</dbReference>
<dbReference type="EMBL" id="CM000883">
    <property type="protein sequence ID" value="KQJ92510.1"/>
    <property type="molecule type" value="Genomic_DNA"/>
</dbReference>
<dbReference type="Gramene" id="KQJ92510">
    <property type="protein sequence ID" value="KQJ92510"/>
    <property type="gene ID" value="BRADI_4g44145v3"/>
</dbReference>
<evidence type="ECO:0000256" key="1">
    <source>
        <dbReference type="SAM" id="SignalP"/>
    </source>
</evidence>
<accession>A0A0Q3EYQ6</accession>
<dbReference type="AlphaFoldDB" id="A0A0Q3EYQ6"/>
<dbReference type="PANTHER" id="PTHR33786:SF5">
    <property type="entry name" value="EXPRESSED PROTEIN"/>
    <property type="match status" value="1"/>
</dbReference>
<name>A0A0Q3EYQ6_BRADI</name>
<dbReference type="PANTHER" id="PTHR33786">
    <property type="entry name" value="UBIQUITIN CARBOXYL-TERMINAL HYDROLASE"/>
    <property type="match status" value="1"/>
</dbReference>
<organism evidence="3">
    <name type="scientific">Brachypodium distachyon</name>
    <name type="common">Purple false brome</name>
    <name type="synonym">Trachynia distachya</name>
    <dbReference type="NCBI Taxonomy" id="15368"/>
    <lineage>
        <taxon>Eukaryota</taxon>
        <taxon>Viridiplantae</taxon>
        <taxon>Streptophyta</taxon>
        <taxon>Embryophyta</taxon>
        <taxon>Tracheophyta</taxon>
        <taxon>Spermatophyta</taxon>
        <taxon>Magnoliopsida</taxon>
        <taxon>Liliopsida</taxon>
        <taxon>Poales</taxon>
        <taxon>Poaceae</taxon>
        <taxon>BOP clade</taxon>
        <taxon>Pooideae</taxon>
        <taxon>Stipodae</taxon>
        <taxon>Brachypodieae</taxon>
        <taxon>Brachypodium</taxon>
    </lineage>
</organism>
<proteinExistence type="predicted"/>
<feature type="signal peptide" evidence="1">
    <location>
        <begin position="1"/>
        <end position="27"/>
    </location>
</feature>
<dbReference type="EnsemblPlants" id="KQJ92510">
    <property type="protein sequence ID" value="KQJ92510"/>
    <property type="gene ID" value="BRADI_4g44145v3"/>
</dbReference>
<dbReference type="STRING" id="15368.A0A0Q3EYQ6"/>
<feature type="chain" id="PRO_5043129082" description="DUF7866 domain-containing protein" evidence="1">
    <location>
        <begin position="28"/>
        <end position="141"/>
    </location>
</feature>
<evidence type="ECO:0000313" key="4">
    <source>
        <dbReference type="EnsemblPlants" id="KQJ92510"/>
    </source>
</evidence>
<reference evidence="4" key="3">
    <citation type="submission" date="2018-08" db="UniProtKB">
        <authorList>
            <consortium name="EnsemblPlants"/>
        </authorList>
    </citation>
    <scope>IDENTIFICATION</scope>
    <source>
        <strain evidence="4">cv. Bd21</strain>
    </source>
</reference>
<dbReference type="ExpressionAtlas" id="A0A0Q3EYQ6">
    <property type="expression patterns" value="baseline"/>
</dbReference>
<evidence type="ECO:0000313" key="5">
    <source>
        <dbReference type="Proteomes" id="UP000008810"/>
    </source>
</evidence>
<dbReference type="KEGG" id="bdi:100834543"/>
<dbReference type="RefSeq" id="XP_003577122.2">
    <property type="nucleotide sequence ID" value="XM_003577074.4"/>
</dbReference>
<keyword evidence="5" id="KW-1185">Reference proteome</keyword>
<sequence length="141" mass="14636">MAPPPPGRVPLAAASLILILLFQLSAAVAMASGSSSPPEFSSYVPEKRVLYRTLSSSSSPAAEQKEQKVEPAATVAFQPFEVCTGCRCCPPANSSAGCVDMKCCYGINCNLPGKPFGTCAFTPRTCGCTTNDDCPAKQPAP</sequence>
<dbReference type="Proteomes" id="UP000008810">
    <property type="component" value="Chromosome 4"/>
</dbReference>
<gene>
    <name evidence="4" type="primary">LOC100834543</name>
    <name evidence="3" type="ORF">BRADI_4g44145v3</name>
</gene>
<reference evidence="3" key="2">
    <citation type="submission" date="2017-06" db="EMBL/GenBank/DDBJ databases">
        <title>WGS assembly of Brachypodium distachyon.</title>
        <authorList>
            <consortium name="The International Brachypodium Initiative"/>
            <person name="Lucas S."/>
            <person name="Harmon-Smith M."/>
            <person name="Lail K."/>
            <person name="Tice H."/>
            <person name="Grimwood J."/>
            <person name="Bruce D."/>
            <person name="Barry K."/>
            <person name="Shu S."/>
            <person name="Lindquist E."/>
            <person name="Wang M."/>
            <person name="Pitluck S."/>
            <person name="Vogel J.P."/>
            <person name="Garvin D.F."/>
            <person name="Mockler T.C."/>
            <person name="Schmutz J."/>
            <person name="Rokhsar D."/>
            <person name="Bevan M.W."/>
        </authorList>
    </citation>
    <scope>NUCLEOTIDE SEQUENCE</scope>
    <source>
        <strain evidence="3">Bd21</strain>
    </source>
</reference>
<keyword evidence="1" id="KW-0732">Signal</keyword>
<dbReference type="GeneID" id="100834543"/>
<dbReference type="OrthoDB" id="768311at2759"/>
<dbReference type="Pfam" id="PF25268">
    <property type="entry name" value="DUF7866"/>
    <property type="match status" value="1"/>
</dbReference>
<protein>
    <recommendedName>
        <fullName evidence="2">DUF7866 domain-containing protein</fullName>
    </recommendedName>
</protein>
<reference evidence="3 4" key="1">
    <citation type="journal article" date="2010" name="Nature">
        <title>Genome sequencing and analysis of the model grass Brachypodium distachyon.</title>
        <authorList>
            <consortium name="International Brachypodium Initiative"/>
        </authorList>
    </citation>
    <scope>NUCLEOTIDE SEQUENCE [LARGE SCALE GENOMIC DNA]</scope>
    <source>
        <strain evidence="3 4">Bd21</strain>
    </source>
</reference>